<keyword evidence="12" id="KW-1185">Reference proteome</keyword>
<feature type="modified residue" description="4-aspartylphosphate" evidence="7">
    <location>
        <position position="53"/>
    </location>
</feature>
<gene>
    <name evidence="11" type="ORF">CF651_13960</name>
</gene>
<dbReference type="SUPFAM" id="SSF52172">
    <property type="entry name" value="CheY-like"/>
    <property type="match status" value="1"/>
</dbReference>
<evidence type="ECO:0000256" key="1">
    <source>
        <dbReference type="ARBA" id="ARBA00004496"/>
    </source>
</evidence>
<dbReference type="OrthoDB" id="9790442at2"/>
<evidence type="ECO:0000256" key="3">
    <source>
        <dbReference type="ARBA" id="ARBA00023012"/>
    </source>
</evidence>
<dbReference type="Gene3D" id="1.10.10.10">
    <property type="entry name" value="Winged helix-like DNA-binding domain superfamily/Winged helix DNA-binding domain"/>
    <property type="match status" value="1"/>
</dbReference>
<keyword evidence="4" id="KW-0805">Transcription regulation</keyword>
<dbReference type="InterPro" id="IPR011006">
    <property type="entry name" value="CheY-like_superfamily"/>
</dbReference>
<dbReference type="GO" id="GO:0000976">
    <property type="term" value="F:transcription cis-regulatory region binding"/>
    <property type="evidence" value="ECO:0007669"/>
    <property type="project" value="TreeGrafter"/>
</dbReference>
<dbReference type="GO" id="GO:0032993">
    <property type="term" value="C:protein-DNA complex"/>
    <property type="evidence" value="ECO:0007669"/>
    <property type="project" value="TreeGrafter"/>
</dbReference>
<dbReference type="PANTHER" id="PTHR48111:SF1">
    <property type="entry name" value="TWO-COMPONENT RESPONSE REGULATOR ORR33"/>
    <property type="match status" value="1"/>
</dbReference>
<dbReference type="Gene3D" id="6.10.250.690">
    <property type="match status" value="1"/>
</dbReference>
<dbReference type="InterPro" id="IPR001789">
    <property type="entry name" value="Sig_transdc_resp-reg_receiver"/>
</dbReference>
<dbReference type="PROSITE" id="PS50110">
    <property type="entry name" value="RESPONSE_REGULATORY"/>
    <property type="match status" value="1"/>
</dbReference>
<evidence type="ECO:0000313" key="11">
    <source>
        <dbReference type="EMBL" id="OXM85680.1"/>
    </source>
</evidence>
<accession>A0A229UQK5</accession>
<evidence type="ECO:0000256" key="6">
    <source>
        <dbReference type="ARBA" id="ARBA00023163"/>
    </source>
</evidence>
<evidence type="ECO:0000256" key="5">
    <source>
        <dbReference type="ARBA" id="ARBA00023125"/>
    </source>
</evidence>
<evidence type="ECO:0000259" key="9">
    <source>
        <dbReference type="PROSITE" id="PS50110"/>
    </source>
</evidence>
<dbReference type="Proteomes" id="UP000215509">
    <property type="component" value="Unassembled WGS sequence"/>
</dbReference>
<dbReference type="CDD" id="cd00383">
    <property type="entry name" value="trans_reg_C"/>
    <property type="match status" value="1"/>
</dbReference>
<dbReference type="GO" id="GO:0000156">
    <property type="term" value="F:phosphorelay response regulator activity"/>
    <property type="evidence" value="ECO:0007669"/>
    <property type="project" value="TreeGrafter"/>
</dbReference>
<dbReference type="InterPro" id="IPR039420">
    <property type="entry name" value="WalR-like"/>
</dbReference>
<name>A0A229UQK5_9BACL</name>
<dbReference type="InterPro" id="IPR001867">
    <property type="entry name" value="OmpR/PhoB-type_DNA-bd"/>
</dbReference>
<dbReference type="CDD" id="cd17574">
    <property type="entry name" value="REC_OmpR"/>
    <property type="match status" value="1"/>
</dbReference>
<evidence type="ECO:0000256" key="7">
    <source>
        <dbReference type="PROSITE-ProRule" id="PRU00169"/>
    </source>
</evidence>
<evidence type="ECO:0000313" key="12">
    <source>
        <dbReference type="Proteomes" id="UP000215509"/>
    </source>
</evidence>
<keyword evidence="3" id="KW-0902">Two-component regulatory system</keyword>
<dbReference type="GO" id="GO:0006355">
    <property type="term" value="P:regulation of DNA-templated transcription"/>
    <property type="evidence" value="ECO:0007669"/>
    <property type="project" value="InterPro"/>
</dbReference>
<comment type="subcellular location">
    <subcellularLocation>
        <location evidence="1">Cytoplasm</location>
    </subcellularLocation>
</comment>
<dbReference type="EMBL" id="NMQW01000019">
    <property type="protein sequence ID" value="OXM85680.1"/>
    <property type="molecule type" value="Genomic_DNA"/>
</dbReference>
<comment type="caution">
    <text evidence="11">The sequence shown here is derived from an EMBL/GenBank/DDBJ whole genome shotgun (WGS) entry which is preliminary data.</text>
</comment>
<dbReference type="PANTHER" id="PTHR48111">
    <property type="entry name" value="REGULATOR OF RPOS"/>
    <property type="match status" value="1"/>
</dbReference>
<dbReference type="PROSITE" id="PS51755">
    <property type="entry name" value="OMPR_PHOB"/>
    <property type="match status" value="1"/>
</dbReference>
<feature type="domain" description="OmpR/PhoB-type" evidence="10">
    <location>
        <begin position="130"/>
        <end position="230"/>
    </location>
</feature>
<dbReference type="InterPro" id="IPR016032">
    <property type="entry name" value="Sig_transdc_resp-reg_C-effctor"/>
</dbReference>
<dbReference type="SMART" id="SM00448">
    <property type="entry name" value="REC"/>
    <property type="match status" value="1"/>
</dbReference>
<keyword evidence="5 8" id="KW-0238">DNA-binding</keyword>
<evidence type="ECO:0000256" key="2">
    <source>
        <dbReference type="ARBA" id="ARBA00022553"/>
    </source>
</evidence>
<dbReference type="Pfam" id="PF00072">
    <property type="entry name" value="Response_reg"/>
    <property type="match status" value="1"/>
</dbReference>
<dbReference type="AlphaFoldDB" id="A0A229UQK5"/>
<sequence>MGERVLLVEDDEDIADILVIYLRMDGLDVEVASDTAAAFSMFKKNVPDLLLTDILLPDGTGLELAGRIRGMSTIPIIFISCKKEPQEVIEGLKLGGDDYITKPFEPSVVVARVRAQLRRFQMGAETQKPSNRIWRDNRMEIHPDSLEVKIAGSPLALYAKERQLLLFMAERPNQVFSVEQLYEQVWGWEKDSDLRTVMVHIRNLRKKIEEEPDSPRYIVTVRGFGYKFCWAHASC</sequence>
<protein>
    <submittedName>
        <fullName evidence="11">DNA-binding response regulator</fullName>
    </submittedName>
</protein>
<dbReference type="SMART" id="SM00862">
    <property type="entry name" value="Trans_reg_C"/>
    <property type="match status" value="1"/>
</dbReference>
<evidence type="ECO:0000256" key="4">
    <source>
        <dbReference type="ARBA" id="ARBA00023015"/>
    </source>
</evidence>
<feature type="domain" description="Response regulatory" evidence="9">
    <location>
        <begin position="4"/>
        <end position="117"/>
    </location>
</feature>
<feature type="DNA-binding region" description="OmpR/PhoB-type" evidence="8">
    <location>
        <begin position="130"/>
        <end position="230"/>
    </location>
</feature>
<dbReference type="GO" id="GO:0005829">
    <property type="term" value="C:cytosol"/>
    <property type="evidence" value="ECO:0007669"/>
    <property type="project" value="TreeGrafter"/>
</dbReference>
<organism evidence="11 12">
    <name type="scientific">Paenibacillus rigui</name>
    <dbReference type="NCBI Taxonomy" id="554312"/>
    <lineage>
        <taxon>Bacteria</taxon>
        <taxon>Bacillati</taxon>
        <taxon>Bacillota</taxon>
        <taxon>Bacilli</taxon>
        <taxon>Bacillales</taxon>
        <taxon>Paenibacillaceae</taxon>
        <taxon>Paenibacillus</taxon>
    </lineage>
</organism>
<dbReference type="SUPFAM" id="SSF46894">
    <property type="entry name" value="C-terminal effector domain of the bipartite response regulators"/>
    <property type="match status" value="1"/>
</dbReference>
<dbReference type="InterPro" id="IPR036388">
    <property type="entry name" value="WH-like_DNA-bd_sf"/>
</dbReference>
<dbReference type="RefSeq" id="WP_094015485.1">
    <property type="nucleotide sequence ID" value="NZ_NMQW01000019.1"/>
</dbReference>
<dbReference type="FunFam" id="1.10.10.10:FF:000018">
    <property type="entry name" value="DNA-binding response regulator ResD"/>
    <property type="match status" value="1"/>
</dbReference>
<evidence type="ECO:0000259" key="10">
    <source>
        <dbReference type="PROSITE" id="PS51755"/>
    </source>
</evidence>
<proteinExistence type="predicted"/>
<dbReference type="Gene3D" id="3.40.50.2300">
    <property type="match status" value="1"/>
</dbReference>
<reference evidence="11 12" key="1">
    <citation type="submission" date="2017-07" db="EMBL/GenBank/DDBJ databases">
        <title>Genome sequencing and assembly of Paenibacillus rigui.</title>
        <authorList>
            <person name="Mayilraj S."/>
        </authorList>
    </citation>
    <scope>NUCLEOTIDE SEQUENCE [LARGE SCALE GENOMIC DNA]</scope>
    <source>
        <strain evidence="11 12">JCM 16352</strain>
    </source>
</reference>
<dbReference type="Pfam" id="PF00486">
    <property type="entry name" value="Trans_reg_C"/>
    <property type="match status" value="1"/>
</dbReference>
<keyword evidence="2 7" id="KW-0597">Phosphoprotein</keyword>
<keyword evidence="6" id="KW-0804">Transcription</keyword>
<evidence type="ECO:0000256" key="8">
    <source>
        <dbReference type="PROSITE-ProRule" id="PRU01091"/>
    </source>
</evidence>